<evidence type="ECO:0000256" key="1">
    <source>
        <dbReference type="ARBA" id="ARBA00022749"/>
    </source>
</evidence>
<dbReference type="InterPro" id="IPR000644">
    <property type="entry name" value="CBS_dom"/>
</dbReference>
<comment type="function">
    <text evidence="7">Catalyzes the conversion of inosine 5'-phosphate (IMP) to xanthosine 5'-phosphate (XMP), the first committed and rate-limiting step in the de novo synthesis of guanine nucleotides, and therefore plays an important role in the regulation of cell growth. Could also have a single-stranded nucleic acid-binding activity and could play a role in RNA and/or DNA metabolism. It may also have a role in the development of malignancy and the growth progression of some tumors.</text>
</comment>
<keyword evidence="13" id="KW-0401">Integrin</keyword>
<sequence length="1082" mass="118369">MNALRYLLFAAVSSRVTVSGLSRSAMRGALVWDWESAQPAEDITRPKRLLQQIHSDNEIPHSELDTRVKTNSDGRAHTLHLAQASFLVDAFEKSFILELDLNHNLLSSSYVERHFSEDGTVLQSLGGEHCYYHGTLRGIPGSFAAVSTCHGLHAYSQVGAAGIEAVLSADSQVGAAGIEAVLSAVREVQLVLNLFSVQTVRAAMPMWCTGPPACPCPCPAPVRHAQHTVQSETKYIELMVVNDHHLLTGGIGFLHHNCTPEFQANEVRKVKKYEQGFITDPVVMSPQKRVQDVFQAKARHGFCGIPITESGKMGGKLVGIISSRDIDFLKEEEHSLPPLPIYKEQLNTRIVLVAMETWSSENKISIGDDPLVTLKDFMKGRTFQSSRSGTAFIGGVCSISRGGGVNELLDPPECGNGFVETGEECDCGSPVECLKSGGSCCKKCTLSHDAMCSNGLCCQGCKYNPRGVVCREAVNDCDIPETCAGDSSQCPANVHKLDGYPCEAGQGRCYSGRCKNRDGQCKSLWGHNLWISLHWNNNNLEIEPGASKLDEDILSTRRQRELQIELSAMQGRRASDSLNPEGSITDFLSFYTLPSSIMNHPVHKSLKAAYSFYNVHTTTSLLELMSDALVLAKLAVRRGSLVLIGALHRNQVQAVRRGSLVLIGALHRNQVQAVRRGSLVLIGALHRNQVQAVRRGSLVLIGALHRNQVQAVRRGSLVLIGALHRNQVQAVRRGSLVLIGALHRNQVQAVRRGSLVLIGALHRNQVQAVRRGSLVLIGALHRNQVQAVRRGSLVLIGALHRNQVQAVRRGSLVLIGALHRNQVQAVRRGSLELIGALHRNQVQAVRRGSLELIGALHRNQVQAVRRGSLELIGALHRNQVQAVRRGSLELIGALHRNQVQAVRRGSLELIGALHRNQVQAVRRGSLELIGALHRNQVQAVRRGSLELIGALHRNQVQAVRRGSLELIGALHRNQVQAVRRGSLELIGALHRNQVQAVRRGSLELIGALHRNQVQAVRRGSLELIGALHRNQVQAVRRGSLELIGALRRNQVQAVRRGSLELIGALHRNQVQAVGPSKEQACM</sequence>
<evidence type="ECO:0000259" key="12">
    <source>
        <dbReference type="PROSITE" id="PS51371"/>
    </source>
</evidence>
<feature type="domain" description="CBS" evidence="12">
    <location>
        <begin position="277"/>
        <end position="336"/>
    </location>
</feature>
<dbReference type="Pfam" id="PF00200">
    <property type="entry name" value="Disintegrin"/>
    <property type="match status" value="1"/>
</dbReference>
<dbReference type="GO" id="GO:0003938">
    <property type="term" value="F:IMP dehydrogenase activity"/>
    <property type="evidence" value="ECO:0007669"/>
    <property type="project" value="UniProtKB-EC"/>
</dbReference>
<keyword evidence="4 9" id="KW-1015">Disulfide bond</keyword>
<dbReference type="InterPro" id="IPR002870">
    <property type="entry name" value="Peptidase_M12B_N"/>
</dbReference>
<dbReference type="Gene3D" id="3.40.630.30">
    <property type="match status" value="1"/>
</dbReference>
<dbReference type="GO" id="GO:0004379">
    <property type="term" value="F:glycylpeptide N-tetradecanoyltransferase activity"/>
    <property type="evidence" value="ECO:0007669"/>
    <property type="project" value="InterPro"/>
</dbReference>
<dbReference type="PROSITE" id="PS51371">
    <property type="entry name" value="CBS"/>
    <property type="match status" value="1"/>
</dbReference>
<accession>A0A662YLF6</accession>
<evidence type="ECO:0000256" key="2">
    <source>
        <dbReference type="ARBA" id="ARBA00022755"/>
    </source>
</evidence>
<dbReference type="PANTHER" id="PTHR11905:SF114">
    <property type="entry name" value="DISINTEGRIN AND METALLOPROTEINASE DOMAIN-CONTAINING PROTEIN 11"/>
    <property type="match status" value="1"/>
</dbReference>
<dbReference type="GO" id="GO:0006508">
    <property type="term" value="P:proteolysis"/>
    <property type="evidence" value="ECO:0007669"/>
    <property type="project" value="InterPro"/>
</dbReference>
<dbReference type="Gene3D" id="3.20.20.70">
    <property type="entry name" value="Aldolase class I"/>
    <property type="match status" value="1"/>
</dbReference>
<dbReference type="AlphaFoldDB" id="A0A662YLF6"/>
<dbReference type="InterPro" id="IPR001590">
    <property type="entry name" value="Peptidase_M12B"/>
</dbReference>
<dbReference type="SUPFAM" id="SSF51412">
    <property type="entry name" value="Inosine monophosphate dehydrogenase (IMPDH)"/>
    <property type="match status" value="1"/>
</dbReference>
<dbReference type="SUPFAM" id="SSF48371">
    <property type="entry name" value="ARM repeat"/>
    <property type="match status" value="1"/>
</dbReference>
<dbReference type="SMART" id="SM00608">
    <property type="entry name" value="ACR"/>
    <property type="match status" value="1"/>
</dbReference>
<evidence type="ECO:0000256" key="3">
    <source>
        <dbReference type="ARBA" id="ARBA00023122"/>
    </source>
</evidence>
<evidence type="ECO:0000256" key="4">
    <source>
        <dbReference type="ARBA" id="ARBA00023157"/>
    </source>
</evidence>
<dbReference type="FunFam" id="3.20.20.70:FF:000424">
    <property type="entry name" value="Inosine-5'-monophosphate dehydrogenase 2"/>
    <property type="match status" value="1"/>
</dbReference>
<evidence type="ECO:0000256" key="10">
    <source>
        <dbReference type="PROSITE-ProRule" id="PRU00703"/>
    </source>
</evidence>
<dbReference type="SUPFAM" id="SSF55486">
    <property type="entry name" value="Metalloproteases ('zincins'), catalytic domain"/>
    <property type="match status" value="1"/>
</dbReference>
<comment type="caution">
    <text evidence="13">The sequence shown here is derived from an EMBL/GenBank/DDBJ whole genome shotgun (WGS) entry which is preliminary data.</text>
</comment>
<keyword evidence="1" id="KW-0332">GMP biosynthesis</keyword>
<evidence type="ECO:0000259" key="11">
    <source>
        <dbReference type="PROSITE" id="PS50214"/>
    </source>
</evidence>
<protein>
    <recommendedName>
        <fullName evidence="6">IMP dehydrogenase</fullName>
        <ecNumber evidence="6">1.1.1.205</ecNumber>
    </recommendedName>
</protein>
<dbReference type="SUPFAM" id="SSF55729">
    <property type="entry name" value="Acyl-CoA N-acyltransferases (Nat)"/>
    <property type="match status" value="1"/>
</dbReference>
<organism evidence="13 14">
    <name type="scientific">Acipenser ruthenus</name>
    <name type="common">Sterlet sturgeon</name>
    <dbReference type="NCBI Taxonomy" id="7906"/>
    <lineage>
        <taxon>Eukaryota</taxon>
        <taxon>Metazoa</taxon>
        <taxon>Chordata</taxon>
        <taxon>Craniata</taxon>
        <taxon>Vertebrata</taxon>
        <taxon>Euteleostomi</taxon>
        <taxon>Actinopterygii</taxon>
        <taxon>Chondrostei</taxon>
        <taxon>Acipenseriformes</taxon>
        <taxon>Acipenseridae</taxon>
        <taxon>Acipenser</taxon>
    </lineage>
</organism>
<dbReference type="PROSITE" id="PS50214">
    <property type="entry name" value="DISINTEGRIN_2"/>
    <property type="match status" value="1"/>
</dbReference>
<dbReference type="SMART" id="SM00050">
    <property type="entry name" value="DISIN"/>
    <property type="match status" value="1"/>
</dbReference>
<dbReference type="Pfam" id="PF01421">
    <property type="entry name" value="Reprolysin"/>
    <property type="match status" value="1"/>
</dbReference>
<dbReference type="Gene3D" id="4.10.70.10">
    <property type="entry name" value="Disintegrin domain"/>
    <property type="match status" value="1"/>
</dbReference>
<dbReference type="InterPro" id="IPR016024">
    <property type="entry name" value="ARM-type_fold"/>
</dbReference>
<evidence type="ECO:0000256" key="7">
    <source>
        <dbReference type="ARBA" id="ARBA00046101"/>
    </source>
</evidence>
<dbReference type="SMART" id="SM01240">
    <property type="entry name" value="IMPDH"/>
    <property type="match status" value="1"/>
</dbReference>
<dbReference type="InterPro" id="IPR022677">
    <property type="entry name" value="NMT_C"/>
</dbReference>
<dbReference type="PANTHER" id="PTHR11905">
    <property type="entry name" value="ADAM A DISINTEGRIN AND METALLOPROTEASE DOMAIN"/>
    <property type="match status" value="1"/>
</dbReference>
<dbReference type="CDD" id="cd04601">
    <property type="entry name" value="CBS_pair_IMPDH"/>
    <property type="match status" value="1"/>
</dbReference>
<comment type="catalytic activity">
    <reaction evidence="8">
        <text>IMP + NAD(+) + H2O = XMP + NADH + H(+)</text>
        <dbReference type="Rhea" id="RHEA:11708"/>
        <dbReference type="ChEBI" id="CHEBI:15377"/>
        <dbReference type="ChEBI" id="CHEBI:15378"/>
        <dbReference type="ChEBI" id="CHEBI:57464"/>
        <dbReference type="ChEBI" id="CHEBI:57540"/>
        <dbReference type="ChEBI" id="CHEBI:57945"/>
        <dbReference type="ChEBI" id="CHEBI:58053"/>
        <dbReference type="EC" id="1.1.1.205"/>
    </reaction>
</comment>
<dbReference type="Pfam" id="PF01562">
    <property type="entry name" value="Pep_M12B_propep"/>
    <property type="match status" value="1"/>
</dbReference>
<name>A0A662YLF6_ACIRT</name>
<keyword evidence="3 10" id="KW-0129">CBS domain</keyword>
<evidence type="ECO:0000256" key="5">
    <source>
        <dbReference type="ARBA" id="ARBA00024330"/>
    </source>
</evidence>
<dbReference type="SMART" id="SM00116">
    <property type="entry name" value="CBS"/>
    <property type="match status" value="1"/>
</dbReference>
<proteinExistence type="predicted"/>
<dbReference type="Pfam" id="PF02799">
    <property type="entry name" value="NMT_C"/>
    <property type="match status" value="1"/>
</dbReference>
<feature type="disulfide bond" evidence="9">
    <location>
        <begin position="470"/>
        <end position="490"/>
    </location>
</feature>
<evidence type="ECO:0000256" key="9">
    <source>
        <dbReference type="PROSITE-ProRule" id="PRU00068"/>
    </source>
</evidence>
<dbReference type="PRINTS" id="PR00289">
    <property type="entry name" value="DISINTEGRIN"/>
</dbReference>
<dbReference type="EMBL" id="SCEB01001514">
    <property type="protein sequence ID" value="RXM96661.1"/>
    <property type="molecule type" value="Genomic_DNA"/>
</dbReference>
<dbReference type="InterPro" id="IPR006586">
    <property type="entry name" value="ADAM_Cys-rich"/>
</dbReference>
<dbReference type="InterPro" id="IPR013785">
    <property type="entry name" value="Aldolase_TIM"/>
</dbReference>
<feature type="domain" description="Disintegrin" evidence="11">
    <location>
        <begin position="411"/>
        <end position="498"/>
    </location>
</feature>
<dbReference type="EC" id="1.1.1.205" evidence="6"/>
<dbReference type="GO" id="GO:0007229">
    <property type="term" value="P:integrin-mediated signaling pathway"/>
    <property type="evidence" value="ECO:0007669"/>
    <property type="project" value="UniProtKB-KW"/>
</dbReference>
<dbReference type="SUPFAM" id="SSF57552">
    <property type="entry name" value="Blood coagulation inhibitor (disintegrin)"/>
    <property type="match status" value="1"/>
</dbReference>
<evidence type="ECO:0000313" key="14">
    <source>
        <dbReference type="Proteomes" id="UP000289886"/>
    </source>
</evidence>
<evidence type="ECO:0000256" key="6">
    <source>
        <dbReference type="ARBA" id="ARBA00024384"/>
    </source>
</evidence>
<keyword evidence="14" id="KW-1185">Reference proteome</keyword>
<evidence type="ECO:0000256" key="8">
    <source>
        <dbReference type="ARBA" id="ARBA00048028"/>
    </source>
</evidence>
<evidence type="ECO:0000313" key="13">
    <source>
        <dbReference type="EMBL" id="RXM96661.1"/>
    </source>
</evidence>
<gene>
    <name evidence="13" type="ORF">EOD39_15413</name>
</gene>
<dbReference type="GO" id="GO:0006177">
    <property type="term" value="P:GMP biosynthetic process"/>
    <property type="evidence" value="ECO:0007669"/>
    <property type="project" value="UniProtKB-KW"/>
</dbReference>
<dbReference type="FunFam" id="4.10.70.10:FF:000001">
    <property type="entry name" value="Disintegrin and metalloproteinase domain-containing protein 22"/>
    <property type="match status" value="1"/>
</dbReference>
<dbReference type="InterPro" id="IPR011989">
    <property type="entry name" value="ARM-like"/>
</dbReference>
<keyword evidence="2" id="KW-0658">Purine biosynthesis</keyword>
<dbReference type="InterPro" id="IPR001762">
    <property type="entry name" value="Disintegrin_dom"/>
</dbReference>
<dbReference type="InterPro" id="IPR036436">
    <property type="entry name" value="Disintegrin_dom_sf"/>
</dbReference>
<dbReference type="SUPFAM" id="SSF54631">
    <property type="entry name" value="CBS-domain pair"/>
    <property type="match status" value="1"/>
</dbReference>
<dbReference type="Gene3D" id="1.25.10.10">
    <property type="entry name" value="Leucine-rich Repeat Variant"/>
    <property type="match status" value="1"/>
</dbReference>
<comment type="pathway">
    <text evidence="5">Purine metabolism; XMP biosynthesis via de novo pathway; XMP from IMP: step 1/1.</text>
</comment>
<dbReference type="Proteomes" id="UP000289886">
    <property type="component" value="Unassembled WGS sequence"/>
</dbReference>
<dbReference type="GO" id="GO:0004222">
    <property type="term" value="F:metalloendopeptidase activity"/>
    <property type="evidence" value="ECO:0007669"/>
    <property type="project" value="InterPro"/>
</dbReference>
<reference evidence="13 14" key="1">
    <citation type="submission" date="2019-01" db="EMBL/GenBank/DDBJ databases">
        <title>Draft Genome and Complete Hox-Cluster Characterization of the Sterlet Sturgeon (Acipenser ruthenus).</title>
        <authorList>
            <person name="Wei Q."/>
        </authorList>
    </citation>
    <scope>NUCLEOTIDE SEQUENCE [LARGE SCALE GENOMIC DNA]</scope>
    <source>
        <strain evidence="13">WHYD16114868_AA</strain>
        <tissue evidence="13">Blood</tissue>
    </source>
</reference>
<dbReference type="InterPro" id="IPR046342">
    <property type="entry name" value="CBS_dom_sf"/>
</dbReference>
<dbReference type="InterPro" id="IPR016181">
    <property type="entry name" value="Acyl_CoA_acyltransferase"/>
</dbReference>